<dbReference type="AlphaFoldDB" id="A0A4Y9VS30"/>
<keyword evidence="3" id="KW-1185">Reference proteome</keyword>
<organism evidence="2 3">
    <name type="scientific">Methylotenera oryzisoli</name>
    <dbReference type="NCBI Taxonomy" id="2080758"/>
    <lineage>
        <taxon>Bacteria</taxon>
        <taxon>Pseudomonadati</taxon>
        <taxon>Pseudomonadota</taxon>
        <taxon>Betaproteobacteria</taxon>
        <taxon>Nitrosomonadales</taxon>
        <taxon>Methylophilaceae</taxon>
        <taxon>Methylotenera</taxon>
    </lineage>
</organism>
<dbReference type="EMBL" id="PQVH01000008">
    <property type="protein sequence ID" value="TFW71568.1"/>
    <property type="molecule type" value="Genomic_DNA"/>
</dbReference>
<dbReference type="InterPro" id="IPR001279">
    <property type="entry name" value="Metallo-B-lactamas"/>
</dbReference>
<dbReference type="SMART" id="SM00849">
    <property type="entry name" value="Lactamase_B"/>
    <property type="match status" value="1"/>
</dbReference>
<dbReference type="PANTHER" id="PTHR42663:SF6">
    <property type="entry name" value="HYDROLASE C777.06C-RELATED"/>
    <property type="match status" value="1"/>
</dbReference>
<evidence type="ECO:0000313" key="2">
    <source>
        <dbReference type="EMBL" id="TFW71568.1"/>
    </source>
</evidence>
<dbReference type="InterPro" id="IPR036866">
    <property type="entry name" value="RibonucZ/Hydroxyglut_hydro"/>
</dbReference>
<name>A0A4Y9VS30_9PROT</name>
<dbReference type="Pfam" id="PF12706">
    <property type="entry name" value="Lactamase_B_2"/>
    <property type="match status" value="1"/>
</dbReference>
<keyword evidence="2" id="KW-0378">Hydrolase</keyword>
<dbReference type="OrthoDB" id="9803916at2"/>
<evidence type="ECO:0000313" key="3">
    <source>
        <dbReference type="Proteomes" id="UP000297706"/>
    </source>
</evidence>
<dbReference type="Proteomes" id="UP000297706">
    <property type="component" value="Unassembled WGS sequence"/>
</dbReference>
<dbReference type="SUPFAM" id="SSF56281">
    <property type="entry name" value="Metallo-hydrolase/oxidoreductase"/>
    <property type="match status" value="1"/>
</dbReference>
<protein>
    <submittedName>
        <fullName evidence="2">MBL fold metallo-hydrolase</fullName>
    </submittedName>
</protein>
<comment type="caution">
    <text evidence="2">The sequence shown here is derived from an EMBL/GenBank/DDBJ whole genome shotgun (WGS) entry which is preliminary data.</text>
</comment>
<proteinExistence type="predicted"/>
<sequence>MQLTMLGVGSSAGTPMIGCQCSTCVSTDKRNHRTRCSSAITLDNGKVILIDTGPDLRQQALREGLMNVDAVLYTHTHADHLHGIDDLRAYCQRQRCQIPLYGSPEAMRHIADKFGYTLREAGDFWDLPILKVNPVTSSFTLFEQTITPIPIKHGHSDIYGYRIGNLVYLTDVSAIPASSMEFLNDVDVLLLDCLRITPHYTHVNLEQSLGLASQIGAKATYLIHMTHDLEYAALTAQLPANVFVGYDGLKIKI</sequence>
<dbReference type="CDD" id="cd16279">
    <property type="entry name" value="metallo-hydrolase-like_MBL-fold"/>
    <property type="match status" value="1"/>
</dbReference>
<evidence type="ECO:0000259" key="1">
    <source>
        <dbReference type="SMART" id="SM00849"/>
    </source>
</evidence>
<dbReference type="Gene3D" id="3.60.15.10">
    <property type="entry name" value="Ribonuclease Z/Hydroxyacylglutathione hydrolase-like"/>
    <property type="match status" value="1"/>
</dbReference>
<reference evidence="2 3" key="1">
    <citation type="submission" date="2018-02" db="EMBL/GenBank/DDBJ databases">
        <title>A novel lanthanide dependent methylotroph, Methylotenera sp. La3113.</title>
        <authorList>
            <person name="Lv H."/>
            <person name="Tani A."/>
        </authorList>
    </citation>
    <scope>NUCLEOTIDE SEQUENCE [LARGE SCALE GENOMIC DNA]</scope>
    <source>
        <strain evidence="2 3">La3113</strain>
    </source>
</reference>
<accession>A0A4Y9VS30</accession>
<gene>
    <name evidence="2" type="ORF">C3Y98_05580</name>
</gene>
<dbReference type="RefSeq" id="WP_135277110.1">
    <property type="nucleotide sequence ID" value="NZ_PQVH01000008.1"/>
</dbReference>
<dbReference type="PANTHER" id="PTHR42663">
    <property type="entry name" value="HYDROLASE C777.06C-RELATED-RELATED"/>
    <property type="match status" value="1"/>
</dbReference>
<dbReference type="GO" id="GO:0016787">
    <property type="term" value="F:hydrolase activity"/>
    <property type="evidence" value="ECO:0007669"/>
    <property type="project" value="UniProtKB-KW"/>
</dbReference>
<feature type="domain" description="Metallo-beta-lactamase" evidence="1">
    <location>
        <begin position="35"/>
        <end position="224"/>
    </location>
</feature>